<dbReference type="GO" id="GO:0005524">
    <property type="term" value="F:ATP binding"/>
    <property type="evidence" value="ECO:0007669"/>
    <property type="project" value="UniProtKB-UniRule"/>
</dbReference>
<dbReference type="InterPro" id="IPR014729">
    <property type="entry name" value="Rossmann-like_a/b/a_fold"/>
</dbReference>
<evidence type="ECO:0000256" key="11">
    <source>
        <dbReference type="HAMAP-Rule" id="MF_00021"/>
    </source>
</evidence>
<evidence type="ECO:0000259" key="13">
    <source>
        <dbReference type="PROSITE" id="PS51165"/>
    </source>
</evidence>
<dbReference type="CDD" id="cd11716">
    <property type="entry name" value="THUMP_ThiI"/>
    <property type="match status" value="1"/>
</dbReference>
<proteinExistence type="inferred from homology"/>
<dbReference type="Gene3D" id="3.30.2130.30">
    <property type="match status" value="1"/>
</dbReference>
<dbReference type="InterPro" id="IPR049961">
    <property type="entry name" value="ThiI_N"/>
</dbReference>
<comment type="similarity">
    <text evidence="11">Belongs to the ThiI family.</text>
</comment>
<evidence type="ECO:0000256" key="8">
    <source>
        <dbReference type="ARBA" id="ARBA00022977"/>
    </source>
</evidence>
<name>A0A5C6Q2W2_9GAMM</name>
<evidence type="ECO:0000256" key="3">
    <source>
        <dbReference type="ARBA" id="ARBA00022555"/>
    </source>
</evidence>
<evidence type="ECO:0000256" key="6">
    <source>
        <dbReference type="ARBA" id="ARBA00022840"/>
    </source>
</evidence>
<feature type="domain" description="THUMP" evidence="13">
    <location>
        <begin position="63"/>
        <end position="167"/>
    </location>
</feature>
<evidence type="ECO:0000259" key="12">
    <source>
        <dbReference type="PROSITE" id="PS50206"/>
    </source>
</evidence>
<comment type="subcellular location">
    <subcellularLocation>
        <location evidence="1 11">Cytoplasm</location>
    </subcellularLocation>
</comment>
<protein>
    <recommendedName>
        <fullName evidence="11">tRNA sulfurtransferase</fullName>
        <ecNumber evidence="11">2.8.1.4</ecNumber>
    </recommendedName>
    <alternativeName>
        <fullName evidence="11">Sulfur carrier protein ThiS sulfurtransferase</fullName>
    </alternativeName>
    <alternativeName>
        <fullName evidence="11">Thiamine biosynthesis protein ThiI</fullName>
    </alternativeName>
    <alternativeName>
        <fullName evidence="11">tRNA 4-thiouridine synthase</fullName>
    </alternativeName>
</protein>
<feature type="domain" description="Rhodanese" evidence="12">
    <location>
        <begin position="406"/>
        <end position="482"/>
    </location>
</feature>
<dbReference type="PROSITE" id="PS50206">
    <property type="entry name" value="RHODANESE_3"/>
    <property type="match status" value="1"/>
</dbReference>
<keyword evidence="8 11" id="KW-0784">Thiamine biosynthesis</keyword>
<evidence type="ECO:0000256" key="7">
    <source>
        <dbReference type="ARBA" id="ARBA00022884"/>
    </source>
</evidence>
<dbReference type="SUPFAM" id="SSF143437">
    <property type="entry name" value="THUMP domain-like"/>
    <property type="match status" value="1"/>
</dbReference>
<dbReference type="Pfam" id="PF02568">
    <property type="entry name" value="ThiI"/>
    <property type="match status" value="1"/>
</dbReference>
<dbReference type="Pfam" id="PF00581">
    <property type="entry name" value="Rhodanese"/>
    <property type="match status" value="1"/>
</dbReference>
<dbReference type="Gene3D" id="3.40.250.10">
    <property type="entry name" value="Rhodanese-like domain"/>
    <property type="match status" value="1"/>
</dbReference>
<comment type="caution">
    <text evidence="11">Lacks conserved residue(s) required for the propagation of feature annotation.</text>
</comment>
<dbReference type="SUPFAM" id="SSF52821">
    <property type="entry name" value="Rhodanese/Cell cycle control phosphatase"/>
    <property type="match status" value="1"/>
</dbReference>
<dbReference type="InterPro" id="IPR003720">
    <property type="entry name" value="tRNA_STrfase"/>
</dbReference>
<dbReference type="NCBIfam" id="TIGR04271">
    <property type="entry name" value="ThiI_C_thiazole"/>
    <property type="match status" value="1"/>
</dbReference>
<feature type="disulfide bond" description="Redox-active" evidence="11">
    <location>
        <begin position="346"/>
        <end position="458"/>
    </location>
</feature>
<dbReference type="InterPro" id="IPR026340">
    <property type="entry name" value="THII_Thiazole_biosynth_dom"/>
</dbReference>
<dbReference type="FunFam" id="3.40.50.620:FF:000029">
    <property type="entry name" value="tRNA sulfurtransferase"/>
    <property type="match status" value="1"/>
</dbReference>
<keyword evidence="5 11" id="KW-0547">Nucleotide-binding</keyword>
<comment type="pathway">
    <text evidence="11">Cofactor biosynthesis; thiamine diphosphate biosynthesis.</text>
</comment>
<dbReference type="PANTHER" id="PTHR43209:SF1">
    <property type="entry name" value="TRNA SULFURTRANSFERASE"/>
    <property type="match status" value="1"/>
</dbReference>
<dbReference type="GO" id="GO:0009229">
    <property type="term" value="P:thiamine diphosphate biosynthetic process"/>
    <property type="evidence" value="ECO:0007669"/>
    <property type="project" value="UniProtKB-UniRule"/>
</dbReference>
<dbReference type="OrthoDB" id="9773948at2"/>
<dbReference type="GO" id="GO:0005829">
    <property type="term" value="C:cytosol"/>
    <property type="evidence" value="ECO:0007669"/>
    <property type="project" value="TreeGrafter"/>
</dbReference>
<evidence type="ECO:0000313" key="14">
    <source>
        <dbReference type="EMBL" id="TWX62822.1"/>
    </source>
</evidence>
<evidence type="ECO:0000256" key="1">
    <source>
        <dbReference type="ARBA" id="ARBA00004496"/>
    </source>
</evidence>
<dbReference type="SMART" id="SM00981">
    <property type="entry name" value="THUMP"/>
    <property type="match status" value="1"/>
</dbReference>
<dbReference type="Proteomes" id="UP000321917">
    <property type="component" value="Unassembled WGS sequence"/>
</dbReference>
<dbReference type="Gene3D" id="3.40.50.620">
    <property type="entry name" value="HUPs"/>
    <property type="match status" value="1"/>
</dbReference>
<dbReference type="GO" id="GO:0052837">
    <property type="term" value="P:thiazole biosynthetic process"/>
    <property type="evidence" value="ECO:0007669"/>
    <property type="project" value="InterPro"/>
</dbReference>
<dbReference type="InterPro" id="IPR054173">
    <property type="entry name" value="ThiI_fer"/>
</dbReference>
<evidence type="ECO:0000256" key="9">
    <source>
        <dbReference type="ARBA" id="ARBA00023157"/>
    </source>
</evidence>
<dbReference type="Pfam" id="PF02926">
    <property type="entry name" value="THUMP"/>
    <property type="match status" value="1"/>
</dbReference>
<feature type="binding site" evidence="11">
    <location>
        <position position="289"/>
    </location>
    <ligand>
        <name>ATP</name>
        <dbReference type="ChEBI" id="CHEBI:30616"/>
    </ligand>
</feature>
<keyword evidence="3 11" id="KW-0820">tRNA-binding</keyword>
<evidence type="ECO:0000256" key="4">
    <source>
        <dbReference type="ARBA" id="ARBA00022679"/>
    </source>
</evidence>
<feature type="binding site" evidence="11">
    <location>
        <position position="298"/>
    </location>
    <ligand>
        <name>ATP</name>
        <dbReference type="ChEBI" id="CHEBI:30616"/>
    </ligand>
</feature>
<keyword evidence="16" id="KW-1185">Reference proteome</keyword>
<dbReference type="EC" id="2.8.1.4" evidence="11"/>
<dbReference type="EMBL" id="VOLQ01000049">
    <property type="protein sequence ID" value="TWX63199.1"/>
    <property type="molecule type" value="Genomic_DNA"/>
</dbReference>
<dbReference type="HAMAP" id="MF_00021">
    <property type="entry name" value="ThiI"/>
    <property type="match status" value="1"/>
</dbReference>
<dbReference type="UniPathway" id="UPA00060"/>
<evidence type="ECO:0000256" key="5">
    <source>
        <dbReference type="ARBA" id="ARBA00022741"/>
    </source>
</evidence>
<reference evidence="15 17" key="1">
    <citation type="submission" date="2019-07" db="EMBL/GenBank/DDBJ databases">
        <title>Genomes of sea-ice associated Colwellia species.</title>
        <authorList>
            <person name="Bowman J.P."/>
        </authorList>
    </citation>
    <scope>NUCLEOTIDE SEQUENCE [LARGE SCALE GENOMIC DNA]</scope>
    <source>
        <strain evidence="14 16">ACAM 607</strain>
        <strain evidence="15 17">IC036</strain>
    </source>
</reference>
<dbReference type="NCBIfam" id="TIGR00342">
    <property type="entry name" value="tRNA uracil 4-sulfurtransferase ThiI"/>
    <property type="match status" value="1"/>
</dbReference>
<evidence type="ECO:0000313" key="16">
    <source>
        <dbReference type="Proteomes" id="UP000321525"/>
    </source>
</evidence>
<dbReference type="GO" id="GO:0140741">
    <property type="term" value="F:tRNA-uracil-4 sulfurtransferase activity"/>
    <property type="evidence" value="ECO:0007669"/>
    <property type="project" value="UniProtKB-EC"/>
</dbReference>
<feature type="binding site" evidence="11">
    <location>
        <position position="267"/>
    </location>
    <ligand>
        <name>ATP</name>
        <dbReference type="ChEBI" id="CHEBI:30616"/>
    </ligand>
</feature>
<accession>A0A5C6Q2W2</accession>
<comment type="catalytic activity">
    <reaction evidence="11">
        <text>[ThiS sulfur-carrier protein]-C-terminal Gly-Gly-AMP + S-sulfanyl-L-cysteinyl-[cysteine desulfurase] + AH2 = [ThiS sulfur-carrier protein]-C-terminal-Gly-aminoethanethioate + L-cysteinyl-[cysteine desulfurase] + A + AMP + 2 H(+)</text>
        <dbReference type="Rhea" id="RHEA:43340"/>
        <dbReference type="Rhea" id="RHEA-COMP:12157"/>
        <dbReference type="Rhea" id="RHEA-COMP:12158"/>
        <dbReference type="Rhea" id="RHEA-COMP:12910"/>
        <dbReference type="Rhea" id="RHEA-COMP:19908"/>
        <dbReference type="ChEBI" id="CHEBI:13193"/>
        <dbReference type="ChEBI" id="CHEBI:15378"/>
        <dbReference type="ChEBI" id="CHEBI:17499"/>
        <dbReference type="ChEBI" id="CHEBI:29950"/>
        <dbReference type="ChEBI" id="CHEBI:61963"/>
        <dbReference type="ChEBI" id="CHEBI:90618"/>
        <dbReference type="ChEBI" id="CHEBI:232372"/>
        <dbReference type="ChEBI" id="CHEBI:456215"/>
    </reaction>
</comment>
<dbReference type="InterPro" id="IPR050102">
    <property type="entry name" value="tRNA_sulfurtransferase_ThiI"/>
</dbReference>
<dbReference type="Proteomes" id="UP000321525">
    <property type="component" value="Unassembled WGS sequence"/>
</dbReference>
<feature type="binding site" evidence="11">
    <location>
        <begin position="185"/>
        <end position="186"/>
    </location>
    <ligand>
        <name>ATP</name>
        <dbReference type="ChEBI" id="CHEBI:30616"/>
    </ligand>
</feature>
<dbReference type="InterPro" id="IPR001763">
    <property type="entry name" value="Rhodanese-like_dom"/>
</dbReference>
<dbReference type="CDD" id="cd00158">
    <property type="entry name" value="RHOD"/>
    <property type="match status" value="1"/>
</dbReference>
<keyword evidence="6 11" id="KW-0067">ATP-binding</keyword>
<comment type="catalytic activity">
    <reaction evidence="11">
        <text>[ThiI sulfur-carrier protein]-S-sulfanyl-L-cysteine + a uridine in tRNA + 2 reduced [2Fe-2S]-[ferredoxin] + ATP + H(+) = [ThiI sulfur-carrier protein]-L-cysteine + a 4-thiouridine in tRNA + 2 oxidized [2Fe-2S]-[ferredoxin] + AMP + diphosphate</text>
        <dbReference type="Rhea" id="RHEA:24176"/>
        <dbReference type="Rhea" id="RHEA-COMP:10000"/>
        <dbReference type="Rhea" id="RHEA-COMP:10001"/>
        <dbReference type="Rhea" id="RHEA-COMP:13337"/>
        <dbReference type="Rhea" id="RHEA-COMP:13338"/>
        <dbReference type="Rhea" id="RHEA-COMP:13339"/>
        <dbReference type="Rhea" id="RHEA-COMP:13340"/>
        <dbReference type="ChEBI" id="CHEBI:15378"/>
        <dbReference type="ChEBI" id="CHEBI:29950"/>
        <dbReference type="ChEBI" id="CHEBI:30616"/>
        <dbReference type="ChEBI" id="CHEBI:33019"/>
        <dbReference type="ChEBI" id="CHEBI:33737"/>
        <dbReference type="ChEBI" id="CHEBI:33738"/>
        <dbReference type="ChEBI" id="CHEBI:61963"/>
        <dbReference type="ChEBI" id="CHEBI:65315"/>
        <dbReference type="ChEBI" id="CHEBI:136798"/>
        <dbReference type="ChEBI" id="CHEBI:456215"/>
        <dbReference type="EC" id="2.8.1.4"/>
    </reaction>
</comment>
<comment type="function">
    <text evidence="11">Catalyzes the ATP-dependent transfer of a sulfur to tRNA to produce 4-thiouridine in position 8 of tRNAs, which functions as a near-UV photosensor. Also catalyzes the transfer of sulfur to the sulfur carrier protein ThiS, forming ThiS-thiocarboxylate. This is a step in the synthesis of thiazole, in the thiamine biosynthesis pathway. The sulfur is donated as persulfide by IscS.</text>
</comment>
<dbReference type="PROSITE" id="PS51165">
    <property type="entry name" value="THUMP"/>
    <property type="match status" value="1"/>
</dbReference>
<dbReference type="GO" id="GO:0004810">
    <property type="term" value="F:CCA tRNA nucleotidyltransferase activity"/>
    <property type="evidence" value="ECO:0007669"/>
    <property type="project" value="InterPro"/>
</dbReference>
<dbReference type="InterPro" id="IPR036873">
    <property type="entry name" value="Rhodanese-like_dom_sf"/>
</dbReference>
<organism evidence="15 17">
    <name type="scientific">Colwellia hornerae</name>
    <dbReference type="NCBI Taxonomy" id="89402"/>
    <lineage>
        <taxon>Bacteria</taxon>
        <taxon>Pseudomonadati</taxon>
        <taxon>Pseudomonadota</taxon>
        <taxon>Gammaproteobacteria</taxon>
        <taxon>Alteromonadales</taxon>
        <taxon>Colwelliaceae</taxon>
        <taxon>Colwellia</taxon>
    </lineage>
</organism>
<dbReference type="RefSeq" id="WP_146796012.1">
    <property type="nucleotide sequence ID" value="NZ_VOLP01000001.1"/>
</dbReference>
<evidence type="ECO:0000256" key="2">
    <source>
        <dbReference type="ARBA" id="ARBA00022490"/>
    </source>
</evidence>
<dbReference type="InterPro" id="IPR049962">
    <property type="entry name" value="THUMP_ThiI"/>
</dbReference>
<keyword evidence="9 11" id="KW-1015">Disulfide bond</keyword>
<dbReference type="Pfam" id="PF22025">
    <property type="entry name" value="ThiI_fer"/>
    <property type="match status" value="1"/>
</dbReference>
<dbReference type="GO" id="GO:0002937">
    <property type="term" value="P:tRNA 4-thiouridine biosynthesis"/>
    <property type="evidence" value="ECO:0007669"/>
    <property type="project" value="TreeGrafter"/>
</dbReference>
<dbReference type="SUPFAM" id="SSF52402">
    <property type="entry name" value="Adenine nucleotide alpha hydrolases-like"/>
    <property type="match status" value="1"/>
</dbReference>
<dbReference type="AlphaFoldDB" id="A0A5C6Q2W2"/>
<evidence type="ECO:0000313" key="15">
    <source>
        <dbReference type="EMBL" id="TWX63199.1"/>
    </source>
</evidence>
<evidence type="ECO:0000256" key="10">
    <source>
        <dbReference type="ARBA" id="ARBA00023284"/>
    </source>
</evidence>
<comment type="caution">
    <text evidence="15">The sequence shown here is derived from an EMBL/GenBank/DDBJ whole genome shotgun (WGS) entry which is preliminary data.</text>
</comment>
<gene>
    <name evidence="11 15" type="primary">thiI</name>
    <name evidence="14" type="ORF">ESZ26_00450</name>
    <name evidence="15" type="ORF">ESZ27_17480</name>
</gene>
<dbReference type="GO" id="GO:0009228">
    <property type="term" value="P:thiamine biosynthetic process"/>
    <property type="evidence" value="ECO:0007669"/>
    <property type="project" value="UniProtKB-KW"/>
</dbReference>
<dbReference type="InterPro" id="IPR004114">
    <property type="entry name" value="THUMP_dom"/>
</dbReference>
<keyword evidence="7 11" id="KW-0694">RNA-binding</keyword>
<dbReference type="InterPro" id="IPR020536">
    <property type="entry name" value="ThiI_AANH"/>
</dbReference>
<dbReference type="PANTHER" id="PTHR43209">
    <property type="entry name" value="TRNA SULFURTRANSFERASE"/>
    <property type="match status" value="1"/>
</dbReference>
<keyword evidence="10 11" id="KW-0676">Redox-active center</keyword>
<sequence>MKFIVKLQAEIAVKSRPVRKRFTKILESSIKNVLRRVDEHITTQANWDNIEVNTKNNCPKNRLAVIETLKCVPGVAHFLEVQQTPFTDVQSIFEKTLAAHQKTIENKTFCVRVKRKGTHDFSSLQVEQYVGGGLNQHVESAKVKLKKPDVTILLEIKDQYLFVVAERHKGLGGFPIATQEDVLSLMSGGFDSGVSSFQMIRKGTRTHYCFFNLGGAAHEVGVKQVSYYLWNKFGASHKVKFFSVDFEPVVAEILEKVDNGQMGVILKRMMMRAAAKIAKRAKIQSLVTGEALGQVSSQTLTNLNVIDRVTDTLILRPLIAYDKQDIIDIAREIGTEDFAKTIPEYCGVISKRPTIKAILSKIEAEEENFDFDILDKVVEETRVYDIRDIGKESEEEIHAVDTVENLSDEAIVIDIRSPDEEEDNPLDFENVKVVHIPFYKLSSKFSELAQDKEYLLYCDQGVMSKLQALYLIGEGYKNVKVYRP</sequence>
<feature type="active site" description="Cysteine persulfide intermediate" evidence="11">
    <location>
        <position position="458"/>
    </location>
</feature>
<evidence type="ECO:0000313" key="17">
    <source>
        <dbReference type="Proteomes" id="UP000321917"/>
    </source>
</evidence>
<keyword evidence="2 11" id="KW-0963">Cytoplasm</keyword>
<dbReference type="GO" id="GO:0000049">
    <property type="term" value="F:tRNA binding"/>
    <property type="evidence" value="ECO:0007669"/>
    <property type="project" value="UniProtKB-UniRule"/>
</dbReference>
<keyword evidence="4 11" id="KW-0808">Transferase</keyword>
<dbReference type="EMBL" id="VOLR01000001">
    <property type="protein sequence ID" value="TWX62822.1"/>
    <property type="molecule type" value="Genomic_DNA"/>
</dbReference>